<proteinExistence type="predicted"/>
<protein>
    <submittedName>
        <fullName evidence="1">Uncharacterized protein</fullName>
    </submittedName>
</protein>
<accession>A0A9D2L5V2</accession>
<evidence type="ECO:0000313" key="2">
    <source>
        <dbReference type="Proteomes" id="UP000886804"/>
    </source>
</evidence>
<sequence length="67" mass="7436">MANKQEILDRLLATLQATRLFRDLASLEYEPEHEMVTAVYEGGATLRVNVAGNSGFAMIKDVLRLLA</sequence>
<dbReference type="AlphaFoldDB" id="A0A9D2L5V2"/>
<gene>
    <name evidence="1" type="ORF">H9716_01735</name>
</gene>
<evidence type="ECO:0000313" key="1">
    <source>
        <dbReference type="EMBL" id="HJB06568.1"/>
    </source>
</evidence>
<organism evidence="1 2">
    <name type="scientific">Candidatus Enterocloster faecavium</name>
    <dbReference type="NCBI Taxonomy" id="2838560"/>
    <lineage>
        <taxon>Bacteria</taxon>
        <taxon>Bacillati</taxon>
        <taxon>Bacillota</taxon>
        <taxon>Clostridia</taxon>
        <taxon>Lachnospirales</taxon>
        <taxon>Lachnospiraceae</taxon>
        <taxon>Enterocloster</taxon>
    </lineage>
</organism>
<name>A0A9D2L5V2_9FIRM</name>
<comment type="caution">
    <text evidence="1">The sequence shown here is derived from an EMBL/GenBank/DDBJ whole genome shotgun (WGS) entry which is preliminary data.</text>
</comment>
<reference evidence="1" key="2">
    <citation type="submission" date="2021-04" db="EMBL/GenBank/DDBJ databases">
        <authorList>
            <person name="Gilroy R."/>
        </authorList>
    </citation>
    <scope>NUCLEOTIDE SEQUENCE</scope>
    <source>
        <strain evidence="1">CHK188-4685</strain>
    </source>
</reference>
<reference evidence="1" key="1">
    <citation type="journal article" date="2021" name="PeerJ">
        <title>Extensive microbial diversity within the chicken gut microbiome revealed by metagenomics and culture.</title>
        <authorList>
            <person name="Gilroy R."/>
            <person name="Ravi A."/>
            <person name="Getino M."/>
            <person name="Pursley I."/>
            <person name="Horton D.L."/>
            <person name="Alikhan N.F."/>
            <person name="Baker D."/>
            <person name="Gharbi K."/>
            <person name="Hall N."/>
            <person name="Watson M."/>
            <person name="Adriaenssens E.M."/>
            <person name="Foster-Nyarko E."/>
            <person name="Jarju S."/>
            <person name="Secka A."/>
            <person name="Antonio M."/>
            <person name="Oren A."/>
            <person name="Chaudhuri R.R."/>
            <person name="La Ragione R."/>
            <person name="Hildebrand F."/>
            <person name="Pallen M.J."/>
        </authorList>
    </citation>
    <scope>NUCLEOTIDE SEQUENCE</scope>
    <source>
        <strain evidence="1">CHK188-4685</strain>
    </source>
</reference>
<dbReference type="Proteomes" id="UP000886804">
    <property type="component" value="Unassembled WGS sequence"/>
</dbReference>
<dbReference type="EMBL" id="DWYS01000021">
    <property type="protein sequence ID" value="HJB06568.1"/>
    <property type="molecule type" value="Genomic_DNA"/>
</dbReference>